<protein>
    <submittedName>
        <fullName evidence="1">Uncharacterized protein</fullName>
    </submittedName>
</protein>
<evidence type="ECO:0000313" key="1">
    <source>
        <dbReference type="EMBL" id="WGV16498.1"/>
    </source>
</evidence>
<reference evidence="1 2" key="1">
    <citation type="submission" date="2023-04" db="EMBL/GenBank/DDBJ databases">
        <title>YMD61, complete Genome.</title>
        <authorList>
            <person name="Zhang J."/>
        </authorList>
    </citation>
    <scope>NUCLEOTIDE SEQUENCE [LARGE SCALE GENOMIC DNA]</scope>
    <source>
        <strain evidence="1 2">YMD61</strain>
    </source>
</reference>
<dbReference type="EMBL" id="CP124535">
    <property type="protein sequence ID" value="WGV16498.1"/>
    <property type="molecule type" value="Genomic_DNA"/>
</dbReference>
<gene>
    <name evidence="1" type="ORF">QF092_01395</name>
</gene>
<accession>A0ABY8Q6L0</accession>
<keyword evidence="2" id="KW-1185">Reference proteome</keyword>
<dbReference type="Proteomes" id="UP001230978">
    <property type="component" value="Chromosome"/>
</dbReference>
<name>A0ABY8Q6L0_9RHOB</name>
<proteinExistence type="predicted"/>
<dbReference type="RefSeq" id="WP_281466898.1">
    <property type="nucleotide sequence ID" value="NZ_CP124535.1"/>
</dbReference>
<evidence type="ECO:0000313" key="2">
    <source>
        <dbReference type="Proteomes" id="UP001230978"/>
    </source>
</evidence>
<organism evidence="1 2">
    <name type="scientific">Fuscovulum ytuae</name>
    <dbReference type="NCBI Taxonomy" id="3042299"/>
    <lineage>
        <taxon>Bacteria</taxon>
        <taxon>Pseudomonadati</taxon>
        <taxon>Pseudomonadota</taxon>
        <taxon>Alphaproteobacteria</taxon>
        <taxon>Rhodobacterales</taxon>
        <taxon>Paracoccaceae</taxon>
        <taxon>Fuscovulum</taxon>
    </lineage>
</organism>
<sequence>MGAVTGLGHNGGPSLEPGFGWRKHCWTAARARLLPTLPIEVVRLRVKRAAELGLDYRSYASVRAATGHDVVALLFSSNALRMVAPNPTLPMDRAAKLAALRECGRVALAIRPLTVAQLAGAGGQALDAVHPAPELLGRWGAAGAAVRAALGRVPGDRVILVGDTALERDWCAAGRLAGWVPSDRYFATGQGGGEI</sequence>